<accession>A0A0B3S861</accession>
<protein>
    <submittedName>
        <fullName evidence="2">Uncharacterized protein</fullName>
    </submittedName>
</protein>
<proteinExistence type="predicted"/>
<keyword evidence="1" id="KW-0812">Transmembrane</keyword>
<comment type="caution">
    <text evidence="2">The sequence shown here is derived from an EMBL/GenBank/DDBJ whole genome shotgun (WGS) entry which is preliminary data.</text>
</comment>
<keyword evidence="1" id="KW-1133">Transmembrane helix</keyword>
<organism evidence="2 3">
    <name type="scientific">Mameliella alba</name>
    <dbReference type="NCBI Taxonomy" id="561184"/>
    <lineage>
        <taxon>Bacteria</taxon>
        <taxon>Pseudomonadati</taxon>
        <taxon>Pseudomonadota</taxon>
        <taxon>Alphaproteobacteria</taxon>
        <taxon>Rhodobacterales</taxon>
        <taxon>Roseobacteraceae</taxon>
        <taxon>Mameliella</taxon>
    </lineage>
</organism>
<dbReference type="STRING" id="561184.SAMN05216376_11029"/>
<name>A0A0B3S861_9RHOB</name>
<evidence type="ECO:0000256" key="1">
    <source>
        <dbReference type="SAM" id="Phobius"/>
    </source>
</evidence>
<evidence type="ECO:0000313" key="3">
    <source>
        <dbReference type="Proteomes" id="UP000030960"/>
    </source>
</evidence>
<keyword evidence="1" id="KW-0472">Membrane</keyword>
<feature type="transmembrane region" description="Helical" evidence="1">
    <location>
        <begin position="92"/>
        <end position="111"/>
    </location>
</feature>
<sequence>MADDDPVTRAEQLIRERKAEKAAQQDRGTRGLGPIGVFLDRFIGTARIVWQRYLRPTWRIFNRPFRWYWRLCRWMFRKFAFRGEQYSKPRGAAAFVALSLFTIFLGFHLVVHAIPIGARLAYDAAAITLFSREEVLIFSQPDPVEGRPGELTVYACRKYPCEAQFDSVEFRMRDSLFLDVRSYLKYFQPHDPGELAGAFVSEENGCKVRYYGRRVKSLDIYPMIFRAVCQPINGSNATDVLDGLASARLR</sequence>
<keyword evidence="3" id="KW-1185">Reference proteome</keyword>
<dbReference type="EMBL" id="JSUQ01000009">
    <property type="protein sequence ID" value="KHQ52866.1"/>
    <property type="molecule type" value="Genomic_DNA"/>
</dbReference>
<evidence type="ECO:0000313" key="2">
    <source>
        <dbReference type="EMBL" id="KHQ52866.1"/>
    </source>
</evidence>
<gene>
    <name evidence="2" type="ORF">OA50_02409</name>
</gene>
<dbReference type="AlphaFoldDB" id="A0A0B3S861"/>
<dbReference type="Proteomes" id="UP000030960">
    <property type="component" value="Unassembled WGS sequence"/>
</dbReference>
<reference evidence="2 3" key="1">
    <citation type="submission" date="2014-10" db="EMBL/GenBank/DDBJ databases">
        <title>Genome sequence of Ponticoccus sp. strain UMTAT08 isolated from clonal culture of toxic dinoflagellate Alexandrium tamiyavanichii.</title>
        <authorList>
            <person name="Gan H.Y."/>
            <person name="Muhd D.-D."/>
            <person name="Mohd Noor M.E."/>
            <person name="Yeong Y.S."/>
            <person name="Usup G."/>
        </authorList>
    </citation>
    <scope>NUCLEOTIDE SEQUENCE [LARGE SCALE GENOMIC DNA]</scope>
    <source>
        <strain evidence="2 3">UMTAT08</strain>
    </source>
</reference>
<dbReference type="RefSeq" id="WP_043141476.1">
    <property type="nucleotide sequence ID" value="NZ_JSUQ01000009.1"/>
</dbReference>